<comment type="caution">
    <text evidence="3">The sequence shown here is derived from an EMBL/GenBank/DDBJ whole genome shotgun (WGS) entry which is preliminary data.</text>
</comment>
<evidence type="ECO:0000313" key="3">
    <source>
        <dbReference type="EMBL" id="KAL2847143.1"/>
    </source>
</evidence>
<evidence type="ECO:0000259" key="2">
    <source>
        <dbReference type="Pfam" id="PF26616"/>
    </source>
</evidence>
<accession>A0ABR4K4A2</accession>
<keyword evidence="1" id="KW-1133">Transmembrane helix</keyword>
<keyword evidence="4" id="KW-1185">Reference proteome</keyword>
<dbReference type="InterPro" id="IPR058257">
    <property type="entry name" value="CorA-like_dom"/>
</dbReference>
<dbReference type="EMBL" id="JBFXLU010000058">
    <property type="protein sequence ID" value="KAL2847143.1"/>
    <property type="molecule type" value="Genomic_DNA"/>
</dbReference>
<dbReference type="Proteomes" id="UP001610446">
    <property type="component" value="Unassembled WGS sequence"/>
</dbReference>
<protein>
    <recommendedName>
        <fullName evidence="2">CorA-like transporter domain-containing protein</fullName>
    </recommendedName>
</protein>
<gene>
    <name evidence="3" type="ORF">BJY01DRAFT_167346</name>
</gene>
<sequence>MYTVRYIEQPERPNRPWSVRRMGVYHKFCIGDNTSTWILLQPSLAAKKVVQSLDNKSFSIPTHVNILRASLRHWRWYLLDLDGLLKDMSEIARFSDGSDPNPVHANFTVAVTQLQQIQYIREQLQDALLHLDGTSETLGGLRHLWFRLDEANAEGDLSAVDVEHDIADCASRVQAYKRWTERSLQHADSLSNLIRTLLAYRQDEHLTRNTRSMTKLAECSITDSTSMLLLAKDSRKDSETMKLIAIINMLYLPATFVGTIFSTEFVGLAVNRDTRGSAGVMGVVFAVLAAILTVLTFCGAFLWQRKLK</sequence>
<evidence type="ECO:0000313" key="4">
    <source>
        <dbReference type="Proteomes" id="UP001610446"/>
    </source>
</evidence>
<dbReference type="Pfam" id="PF26616">
    <property type="entry name" value="CorA-like"/>
    <property type="match status" value="1"/>
</dbReference>
<keyword evidence="1" id="KW-0812">Transmembrane</keyword>
<dbReference type="Gene3D" id="1.20.58.340">
    <property type="entry name" value="Magnesium transport protein CorA, transmembrane region"/>
    <property type="match status" value="1"/>
</dbReference>
<feature type="transmembrane region" description="Helical" evidence="1">
    <location>
        <begin position="281"/>
        <end position="303"/>
    </location>
</feature>
<evidence type="ECO:0000256" key="1">
    <source>
        <dbReference type="SAM" id="Phobius"/>
    </source>
</evidence>
<name>A0ABR4K4A2_9EURO</name>
<organism evidence="3 4">
    <name type="scientific">Aspergillus pseudoustus</name>
    <dbReference type="NCBI Taxonomy" id="1810923"/>
    <lineage>
        <taxon>Eukaryota</taxon>
        <taxon>Fungi</taxon>
        <taxon>Dikarya</taxon>
        <taxon>Ascomycota</taxon>
        <taxon>Pezizomycotina</taxon>
        <taxon>Eurotiomycetes</taxon>
        <taxon>Eurotiomycetidae</taxon>
        <taxon>Eurotiales</taxon>
        <taxon>Aspergillaceae</taxon>
        <taxon>Aspergillus</taxon>
        <taxon>Aspergillus subgen. Nidulantes</taxon>
    </lineage>
</organism>
<feature type="transmembrane region" description="Helical" evidence="1">
    <location>
        <begin position="243"/>
        <end position="261"/>
    </location>
</feature>
<keyword evidence="1" id="KW-0472">Membrane</keyword>
<reference evidence="3 4" key="1">
    <citation type="submission" date="2024-07" db="EMBL/GenBank/DDBJ databases">
        <title>Section-level genome sequencing and comparative genomics of Aspergillus sections Usti and Cavernicolus.</title>
        <authorList>
            <consortium name="Lawrence Berkeley National Laboratory"/>
            <person name="Nybo J.L."/>
            <person name="Vesth T.C."/>
            <person name="Theobald S."/>
            <person name="Frisvad J.C."/>
            <person name="Larsen T.O."/>
            <person name="Kjaerboelling I."/>
            <person name="Rothschild-Mancinelli K."/>
            <person name="Lyhne E.K."/>
            <person name="Kogle M.E."/>
            <person name="Barry K."/>
            <person name="Clum A."/>
            <person name="Na H."/>
            <person name="Ledsgaard L."/>
            <person name="Lin J."/>
            <person name="Lipzen A."/>
            <person name="Kuo A."/>
            <person name="Riley R."/>
            <person name="Mondo S."/>
            <person name="Labutti K."/>
            <person name="Haridas S."/>
            <person name="Pangalinan J."/>
            <person name="Salamov A.A."/>
            <person name="Simmons B.A."/>
            <person name="Magnuson J.K."/>
            <person name="Chen J."/>
            <person name="Drula E."/>
            <person name="Henrissat B."/>
            <person name="Wiebenga A."/>
            <person name="Lubbers R.J."/>
            <person name="Gomes A.C."/>
            <person name="Makela M.R."/>
            <person name="Stajich J."/>
            <person name="Grigoriev I.V."/>
            <person name="Mortensen U.H."/>
            <person name="De Vries R.P."/>
            <person name="Baker S.E."/>
            <person name="Andersen M.R."/>
        </authorList>
    </citation>
    <scope>NUCLEOTIDE SEQUENCE [LARGE SCALE GENOMIC DNA]</scope>
    <source>
        <strain evidence="3 4">CBS 123904</strain>
    </source>
</reference>
<proteinExistence type="predicted"/>
<feature type="domain" description="CorA-like transporter" evidence="2">
    <location>
        <begin position="2"/>
        <end position="89"/>
    </location>
</feature>